<feature type="domain" description="DUF5776" evidence="1">
    <location>
        <begin position="63"/>
        <end position="129"/>
    </location>
</feature>
<comment type="caution">
    <text evidence="2">The sequence shown here is derived from an EMBL/GenBank/DDBJ whole genome shotgun (WGS) entry which is preliminary data.</text>
</comment>
<dbReference type="Proteomes" id="UP001596254">
    <property type="component" value="Unassembled WGS sequence"/>
</dbReference>
<evidence type="ECO:0000313" key="3">
    <source>
        <dbReference type="Proteomes" id="UP001596254"/>
    </source>
</evidence>
<dbReference type="InterPro" id="IPR044081">
    <property type="entry name" value="DUF5776"/>
</dbReference>
<proteinExistence type="predicted"/>
<gene>
    <name evidence="2" type="ORF">ACFP1G_06830</name>
</gene>
<sequence length="134" mass="15195">MKNRVAKYVKTKRIDRPMFVVTGYGRSQAGRLRYQVRDVNQRSRTAGKTGYITAKTGYVTKVYYQRKVQRLTVIGKSGLNAYQTVSLTGKVRHYAQGTKLKVVGISHHNLTTRFVLENGHYVTANKKLVMAVAK</sequence>
<dbReference type="EMBL" id="JBHSSK010000021">
    <property type="protein sequence ID" value="MFC6207191.1"/>
    <property type="molecule type" value="Genomic_DNA"/>
</dbReference>
<dbReference type="Pfam" id="PF19087">
    <property type="entry name" value="DUF5776"/>
    <property type="match status" value="1"/>
</dbReference>
<protein>
    <submittedName>
        <fullName evidence="2">DUF5776 domain-containing protein</fullName>
    </submittedName>
</protein>
<dbReference type="RefSeq" id="WP_382338908.1">
    <property type="nucleotide sequence ID" value="NZ_JBHSSK010000021.1"/>
</dbReference>
<evidence type="ECO:0000313" key="2">
    <source>
        <dbReference type="EMBL" id="MFC6207191.1"/>
    </source>
</evidence>
<evidence type="ECO:0000259" key="1">
    <source>
        <dbReference type="Pfam" id="PF19087"/>
    </source>
</evidence>
<reference evidence="3" key="1">
    <citation type="journal article" date="2019" name="Int. J. Syst. Evol. Microbiol.">
        <title>The Global Catalogue of Microorganisms (GCM) 10K type strain sequencing project: providing services to taxonomists for standard genome sequencing and annotation.</title>
        <authorList>
            <consortium name="The Broad Institute Genomics Platform"/>
            <consortium name="The Broad Institute Genome Sequencing Center for Infectious Disease"/>
            <person name="Wu L."/>
            <person name="Ma J."/>
        </authorList>
    </citation>
    <scope>NUCLEOTIDE SEQUENCE [LARGE SCALE GENOMIC DNA]</scope>
    <source>
        <strain evidence="3">CCM 8905</strain>
    </source>
</reference>
<organism evidence="2 3">
    <name type="scientific">Levilactobacillus tongjiangensis</name>
    <dbReference type="NCBI Taxonomy" id="2486023"/>
    <lineage>
        <taxon>Bacteria</taxon>
        <taxon>Bacillati</taxon>
        <taxon>Bacillota</taxon>
        <taxon>Bacilli</taxon>
        <taxon>Lactobacillales</taxon>
        <taxon>Lactobacillaceae</taxon>
        <taxon>Levilactobacillus</taxon>
    </lineage>
</organism>
<accession>A0ABW1ST05</accession>
<name>A0ABW1ST05_9LACO</name>
<keyword evidence="3" id="KW-1185">Reference proteome</keyword>